<dbReference type="STRING" id="7395.A0A1A9VCZ9"/>
<evidence type="ECO:0000313" key="2">
    <source>
        <dbReference type="EnsemblMetazoa" id="GAUT033315-PA"/>
    </source>
</evidence>
<evidence type="ECO:0000313" key="3">
    <source>
        <dbReference type="Proteomes" id="UP000078200"/>
    </source>
</evidence>
<reference evidence="2" key="1">
    <citation type="submission" date="2020-05" db="UniProtKB">
        <authorList>
            <consortium name="EnsemblMetazoa"/>
        </authorList>
    </citation>
    <scope>IDENTIFICATION</scope>
    <source>
        <strain evidence="2">TTRI</strain>
    </source>
</reference>
<organism evidence="2 3">
    <name type="scientific">Glossina austeni</name>
    <name type="common">Savannah tsetse fly</name>
    <dbReference type="NCBI Taxonomy" id="7395"/>
    <lineage>
        <taxon>Eukaryota</taxon>
        <taxon>Metazoa</taxon>
        <taxon>Ecdysozoa</taxon>
        <taxon>Arthropoda</taxon>
        <taxon>Hexapoda</taxon>
        <taxon>Insecta</taxon>
        <taxon>Pterygota</taxon>
        <taxon>Neoptera</taxon>
        <taxon>Endopterygota</taxon>
        <taxon>Diptera</taxon>
        <taxon>Brachycera</taxon>
        <taxon>Muscomorpha</taxon>
        <taxon>Hippoboscoidea</taxon>
        <taxon>Glossinidae</taxon>
        <taxon>Glossina</taxon>
    </lineage>
</organism>
<sequence length="295" mass="32341">MSSQRQLNGWLLSMLMASNYILLTIAYPQNEIYSKRLQSLNGYSSSNQEFSPVYKHDEAQETGRKLAVKPNASKKVALDDIDADLDTNQIQEAPNGFSWSNMLSTFLNMFFSGGNIVPSKSDDIENSGGFAGSPWANVISMGLKIINALLGGGAPSDGIDKVDNGGSPMQFIQIVMNLLDALKTSFSHRSLTARSLGKRDSVSDAAVAGISMLKGYVRTYRNTDEPCLQRYMCEANNECVREIGGSSIFCQLGSYATSYLLDRTSDSKFENIYDAGRRGRSGLDCSQLYLECNEV</sequence>
<name>A0A1A9VCZ9_GLOAU</name>
<dbReference type="InterPro" id="IPR006631">
    <property type="entry name" value="DM4_12"/>
</dbReference>
<keyword evidence="1" id="KW-0472">Membrane</keyword>
<keyword evidence="1" id="KW-1133">Transmembrane helix</keyword>
<dbReference type="Pfam" id="PF07841">
    <property type="entry name" value="DM4_12"/>
    <property type="match status" value="1"/>
</dbReference>
<keyword evidence="1" id="KW-0812">Transmembrane</keyword>
<evidence type="ECO:0000256" key="1">
    <source>
        <dbReference type="SAM" id="Phobius"/>
    </source>
</evidence>
<dbReference type="Proteomes" id="UP000078200">
    <property type="component" value="Unassembled WGS sequence"/>
</dbReference>
<dbReference type="PANTHER" id="PTHR41158:SF2">
    <property type="entry name" value="AGAP010294-PA"/>
    <property type="match status" value="1"/>
</dbReference>
<dbReference type="VEuPathDB" id="VectorBase:GAUT033315"/>
<accession>A0A1A9VCZ9</accession>
<proteinExistence type="predicted"/>
<dbReference type="PANTHER" id="PTHR41158">
    <property type="entry name" value="AGAP010294-PA"/>
    <property type="match status" value="1"/>
</dbReference>
<dbReference type="EnsemblMetazoa" id="GAUT033315-RA">
    <property type="protein sequence ID" value="GAUT033315-PA"/>
    <property type="gene ID" value="GAUT033315"/>
</dbReference>
<keyword evidence="3" id="KW-1185">Reference proteome</keyword>
<dbReference type="AlphaFoldDB" id="A0A1A9VCZ9"/>
<protein>
    <submittedName>
        <fullName evidence="2">Uncharacterized protein</fullName>
    </submittedName>
</protein>
<feature type="transmembrane region" description="Helical" evidence="1">
    <location>
        <begin position="7"/>
        <end position="27"/>
    </location>
</feature>